<dbReference type="CDD" id="cd16833">
    <property type="entry name" value="YfiH"/>
    <property type="match status" value="1"/>
</dbReference>
<comment type="catalytic activity">
    <reaction evidence="8">
        <text>adenosine + H2O + H(+) = inosine + NH4(+)</text>
        <dbReference type="Rhea" id="RHEA:24408"/>
        <dbReference type="ChEBI" id="CHEBI:15377"/>
        <dbReference type="ChEBI" id="CHEBI:15378"/>
        <dbReference type="ChEBI" id="CHEBI:16335"/>
        <dbReference type="ChEBI" id="CHEBI:17596"/>
        <dbReference type="ChEBI" id="CHEBI:28938"/>
        <dbReference type="EC" id="3.5.4.4"/>
    </reaction>
    <physiologicalReaction direction="left-to-right" evidence="8">
        <dbReference type="Rhea" id="RHEA:24409"/>
    </physiologicalReaction>
</comment>
<evidence type="ECO:0000256" key="11">
    <source>
        <dbReference type="RuleBase" id="RU361274"/>
    </source>
</evidence>
<evidence type="ECO:0000256" key="2">
    <source>
        <dbReference type="ARBA" id="ARBA00003215"/>
    </source>
</evidence>
<keyword evidence="7" id="KW-0862">Zinc</keyword>
<dbReference type="GO" id="GO:0017061">
    <property type="term" value="F:S-methyl-5-thioadenosine phosphorylase activity"/>
    <property type="evidence" value="ECO:0007669"/>
    <property type="project" value="UniProtKB-EC"/>
</dbReference>
<organism evidence="12 13">
    <name type="scientific">Phototrophicus methaneseepsis</name>
    <dbReference type="NCBI Taxonomy" id="2710758"/>
    <lineage>
        <taxon>Bacteria</taxon>
        <taxon>Bacillati</taxon>
        <taxon>Chloroflexota</taxon>
        <taxon>Candidatus Thermofontia</taxon>
        <taxon>Phototrophicales</taxon>
        <taxon>Phototrophicaceae</taxon>
        <taxon>Phototrophicus</taxon>
    </lineage>
</organism>
<comment type="catalytic activity">
    <reaction evidence="9">
        <text>adenosine + phosphate = alpha-D-ribose 1-phosphate + adenine</text>
        <dbReference type="Rhea" id="RHEA:27642"/>
        <dbReference type="ChEBI" id="CHEBI:16335"/>
        <dbReference type="ChEBI" id="CHEBI:16708"/>
        <dbReference type="ChEBI" id="CHEBI:43474"/>
        <dbReference type="ChEBI" id="CHEBI:57720"/>
        <dbReference type="EC" id="2.4.2.1"/>
    </reaction>
    <physiologicalReaction direction="left-to-right" evidence="9">
        <dbReference type="Rhea" id="RHEA:27643"/>
    </physiologicalReaction>
</comment>
<proteinExistence type="inferred from homology"/>
<comment type="catalytic activity">
    <reaction evidence="10">
        <text>S-methyl-5'-thioadenosine + phosphate = 5-(methylsulfanyl)-alpha-D-ribose 1-phosphate + adenine</text>
        <dbReference type="Rhea" id="RHEA:11852"/>
        <dbReference type="ChEBI" id="CHEBI:16708"/>
        <dbReference type="ChEBI" id="CHEBI:17509"/>
        <dbReference type="ChEBI" id="CHEBI:43474"/>
        <dbReference type="ChEBI" id="CHEBI:58533"/>
        <dbReference type="EC" id="2.4.2.28"/>
    </reaction>
    <physiologicalReaction direction="left-to-right" evidence="10">
        <dbReference type="Rhea" id="RHEA:11853"/>
    </physiologicalReaction>
</comment>
<dbReference type="NCBIfam" id="TIGR00726">
    <property type="entry name" value="peptidoglycan editing factor PgeF"/>
    <property type="match status" value="1"/>
</dbReference>
<dbReference type="AlphaFoldDB" id="A0A7S8ICJ3"/>
<dbReference type="InterPro" id="IPR003730">
    <property type="entry name" value="Cu_polyphenol_OxRdtase"/>
</dbReference>
<evidence type="ECO:0000256" key="9">
    <source>
        <dbReference type="ARBA" id="ARBA00048968"/>
    </source>
</evidence>
<evidence type="ECO:0000313" key="12">
    <source>
        <dbReference type="EMBL" id="QPC80592.1"/>
    </source>
</evidence>
<dbReference type="Pfam" id="PF02578">
    <property type="entry name" value="Cu-oxidase_4"/>
    <property type="match status" value="1"/>
</dbReference>
<evidence type="ECO:0000256" key="8">
    <source>
        <dbReference type="ARBA" id="ARBA00047989"/>
    </source>
</evidence>
<dbReference type="SUPFAM" id="SSF64438">
    <property type="entry name" value="CNF1/YfiH-like putative cysteine hydrolases"/>
    <property type="match status" value="1"/>
</dbReference>
<comment type="function">
    <text evidence="2">Purine nucleoside enzyme that catalyzes the phosphorolysis of adenosine and inosine nucleosides, yielding D-ribose 1-phosphate and the respective free bases, adenine and hypoxanthine. Also catalyzes the phosphorolysis of S-methyl-5'-thioadenosine into adenine and S-methyl-5-thio-alpha-D-ribose 1-phosphate. Also has adenosine deaminase activity.</text>
</comment>
<protein>
    <recommendedName>
        <fullName evidence="11">Purine nucleoside phosphorylase</fullName>
    </recommendedName>
</protein>
<dbReference type="Proteomes" id="UP000594468">
    <property type="component" value="Chromosome"/>
</dbReference>
<evidence type="ECO:0000256" key="3">
    <source>
        <dbReference type="ARBA" id="ARBA00007353"/>
    </source>
</evidence>
<dbReference type="Gene3D" id="3.60.140.10">
    <property type="entry name" value="CNF1/YfiH-like putative cysteine hydrolases"/>
    <property type="match status" value="1"/>
</dbReference>
<evidence type="ECO:0000313" key="13">
    <source>
        <dbReference type="Proteomes" id="UP000594468"/>
    </source>
</evidence>
<evidence type="ECO:0000256" key="7">
    <source>
        <dbReference type="ARBA" id="ARBA00022833"/>
    </source>
</evidence>
<sequence>MLSAVNVDNLKYYREPDWTGIKHGIFTRHGGYSAAPWASLNVGGTVGDDVDAVRANHRLMYEALDVAGAQACTTWLVHSADVVVALGPVENRRWLAKADGIITNQPDIPLVMRYADCTPLLFYDPIQQVIGLAHAGWRGTVQGMASNMVLAMQDTYGSKPGDIQAIIGPAISCEAFQVGEEVVKAVEDHFGTLDGLMRRDPADGTAYVDLWAANMLDLERAGVENITVAGLCTYQRTDEFFSHRAEKGRTGRFGAVISL</sequence>
<comment type="similarity">
    <text evidence="3 11">Belongs to the purine nucleoside phosphorylase YfiH/LACC1 family.</text>
</comment>
<dbReference type="InterPro" id="IPR011324">
    <property type="entry name" value="Cytotoxic_necrot_fac-like_cat"/>
</dbReference>
<keyword evidence="13" id="KW-1185">Reference proteome</keyword>
<dbReference type="KEGG" id="pmet:G4Y79_12805"/>
<dbReference type="RefSeq" id="WP_195168667.1">
    <property type="nucleotide sequence ID" value="NZ_CP062983.1"/>
</dbReference>
<dbReference type="PANTHER" id="PTHR30616">
    <property type="entry name" value="UNCHARACTERIZED PROTEIN YFIH"/>
    <property type="match status" value="1"/>
</dbReference>
<evidence type="ECO:0000256" key="1">
    <source>
        <dbReference type="ARBA" id="ARBA00000553"/>
    </source>
</evidence>
<keyword evidence="4" id="KW-0808">Transferase</keyword>
<reference evidence="12 13" key="1">
    <citation type="submission" date="2020-02" db="EMBL/GenBank/DDBJ databases">
        <authorList>
            <person name="Zheng R.K."/>
            <person name="Sun C.M."/>
        </authorList>
    </citation>
    <scope>NUCLEOTIDE SEQUENCE [LARGE SCALE GENOMIC DNA]</scope>
    <source>
        <strain evidence="13">rifampicinis</strain>
    </source>
</reference>
<evidence type="ECO:0000256" key="10">
    <source>
        <dbReference type="ARBA" id="ARBA00049893"/>
    </source>
</evidence>
<evidence type="ECO:0000256" key="4">
    <source>
        <dbReference type="ARBA" id="ARBA00022679"/>
    </source>
</evidence>
<gene>
    <name evidence="12" type="primary">pgeF</name>
    <name evidence="12" type="ORF">G4Y79_12805</name>
</gene>
<dbReference type="GO" id="GO:0016787">
    <property type="term" value="F:hydrolase activity"/>
    <property type="evidence" value="ECO:0007669"/>
    <property type="project" value="UniProtKB-KW"/>
</dbReference>
<name>A0A7S8ICJ3_9CHLR</name>
<dbReference type="EMBL" id="CP062983">
    <property type="protein sequence ID" value="QPC80592.1"/>
    <property type="molecule type" value="Genomic_DNA"/>
</dbReference>
<keyword evidence="6" id="KW-0378">Hydrolase</keyword>
<keyword evidence="5" id="KW-0479">Metal-binding</keyword>
<dbReference type="InterPro" id="IPR038371">
    <property type="entry name" value="Cu_polyphenol_OxRdtase_sf"/>
</dbReference>
<comment type="catalytic activity">
    <reaction evidence="1">
        <text>inosine + phosphate = alpha-D-ribose 1-phosphate + hypoxanthine</text>
        <dbReference type="Rhea" id="RHEA:27646"/>
        <dbReference type="ChEBI" id="CHEBI:17368"/>
        <dbReference type="ChEBI" id="CHEBI:17596"/>
        <dbReference type="ChEBI" id="CHEBI:43474"/>
        <dbReference type="ChEBI" id="CHEBI:57720"/>
        <dbReference type="EC" id="2.4.2.1"/>
    </reaction>
    <physiologicalReaction direction="left-to-right" evidence="1">
        <dbReference type="Rhea" id="RHEA:27647"/>
    </physiologicalReaction>
</comment>
<evidence type="ECO:0000256" key="5">
    <source>
        <dbReference type="ARBA" id="ARBA00022723"/>
    </source>
</evidence>
<accession>A0A7S8ICJ3</accession>
<dbReference type="GO" id="GO:0005507">
    <property type="term" value="F:copper ion binding"/>
    <property type="evidence" value="ECO:0007669"/>
    <property type="project" value="TreeGrafter"/>
</dbReference>
<dbReference type="PANTHER" id="PTHR30616:SF2">
    <property type="entry name" value="PURINE NUCLEOSIDE PHOSPHORYLASE LACC1"/>
    <property type="match status" value="1"/>
</dbReference>
<evidence type="ECO:0000256" key="6">
    <source>
        <dbReference type="ARBA" id="ARBA00022801"/>
    </source>
</evidence>